<dbReference type="Proteomes" id="UP000215256">
    <property type="component" value="Chromosome 1"/>
</dbReference>
<protein>
    <submittedName>
        <fullName evidence="1">Uncharacterized protein</fullName>
    </submittedName>
</protein>
<name>A0A248UJ72_9HYPH</name>
<sequence length="53" mass="6091">MKQKMAEAHTVTPRAFPTKLHRGFALGKCGQNILFFEQCYKYINKKSLNTVSD</sequence>
<accession>A0A248UJ72</accession>
<evidence type="ECO:0000313" key="2">
    <source>
        <dbReference type="Proteomes" id="UP000215256"/>
    </source>
</evidence>
<dbReference type="AlphaFoldDB" id="A0A248UJ72"/>
<gene>
    <name evidence="1" type="ORF">CES85_1798</name>
</gene>
<dbReference type="EMBL" id="CP022604">
    <property type="protein sequence ID" value="ASV86461.1"/>
    <property type="molecule type" value="Genomic_DNA"/>
</dbReference>
<reference evidence="1 2" key="1">
    <citation type="submission" date="2017-07" db="EMBL/GenBank/DDBJ databases">
        <title>Phylogenetic study on the rhizospheric bacterium Ochrobactrum sp. A44.</title>
        <authorList>
            <person name="Krzyzanowska D.M."/>
            <person name="Ossowicki A."/>
            <person name="Rajewska M."/>
            <person name="Maciag T."/>
            <person name="Kaczynski Z."/>
            <person name="Czerwicka M."/>
            <person name="Jafra S."/>
        </authorList>
    </citation>
    <scope>NUCLEOTIDE SEQUENCE [LARGE SCALE GENOMIC DNA]</scope>
    <source>
        <strain evidence="1 2">A44</strain>
    </source>
</reference>
<dbReference type="KEGG" id="och:CES85_1798"/>
<evidence type="ECO:0000313" key="1">
    <source>
        <dbReference type="EMBL" id="ASV86461.1"/>
    </source>
</evidence>
<proteinExistence type="predicted"/>
<organism evidence="1 2">
    <name type="scientific">Ochrobactrum quorumnocens</name>
    <dbReference type="NCBI Taxonomy" id="271865"/>
    <lineage>
        <taxon>Bacteria</taxon>
        <taxon>Pseudomonadati</taxon>
        <taxon>Pseudomonadota</taxon>
        <taxon>Alphaproteobacteria</taxon>
        <taxon>Hyphomicrobiales</taxon>
        <taxon>Brucellaceae</taxon>
        <taxon>Brucella/Ochrobactrum group</taxon>
        <taxon>Ochrobactrum</taxon>
    </lineage>
</organism>